<evidence type="ECO:0000313" key="7">
    <source>
        <dbReference type="Proteomes" id="UP000288716"/>
    </source>
</evidence>
<name>A0A443S7P9_9ACAR</name>
<dbReference type="EMBL" id="NCKV01006203">
    <property type="protein sequence ID" value="RWS23579.1"/>
    <property type="molecule type" value="Genomic_DNA"/>
</dbReference>
<dbReference type="PANTHER" id="PTHR43918:SF4">
    <property type="entry name" value="CARBOXYLIC ESTER HYDROLASE"/>
    <property type="match status" value="1"/>
</dbReference>
<dbReference type="VEuPathDB" id="VectorBase:LDEU008461"/>
<evidence type="ECO:0000259" key="5">
    <source>
        <dbReference type="Pfam" id="PF00135"/>
    </source>
</evidence>
<dbReference type="AlphaFoldDB" id="A0A443S7P9"/>
<dbReference type="GO" id="GO:0052689">
    <property type="term" value="F:carboxylic ester hydrolase activity"/>
    <property type="evidence" value="ECO:0007669"/>
    <property type="project" value="UniProtKB-KW"/>
</dbReference>
<dbReference type="PANTHER" id="PTHR43918">
    <property type="entry name" value="ACETYLCHOLINESTERASE"/>
    <property type="match status" value="1"/>
</dbReference>
<keyword evidence="4" id="KW-0325">Glycoprotein</keyword>
<reference evidence="6 7" key="1">
    <citation type="journal article" date="2018" name="Gigascience">
        <title>Genomes of trombidid mites reveal novel predicted allergens and laterally-transferred genes associated with secondary metabolism.</title>
        <authorList>
            <person name="Dong X."/>
            <person name="Chaisiri K."/>
            <person name="Xia D."/>
            <person name="Armstrong S.D."/>
            <person name="Fang Y."/>
            <person name="Donnelly M.J."/>
            <person name="Kadowaki T."/>
            <person name="McGarry J.W."/>
            <person name="Darby A.C."/>
            <person name="Makepeace B.L."/>
        </authorList>
    </citation>
    <scope>NUCLEOTIDE SEQUENCE [LARGE SCALE GENOMIC DNA]</scope>
    <source>
        <strain evidence="6">UoL-UT</strain>
    </source>
</reference>
<keyword evidence="7" id="KW-1185">Reference proteome</keyword>
<accession>A0A443S7P9</accession>
<proteinExistence type="inferred from homology"/>
<evidence type="ECO:0000256" key="2">
    <source>
        <dbReference type="ARBA" id="ARBA00022487"/>
    </source>
</evidence>
<dbReference type="InterPro" id="IPR029058">
    <property type="entry name" value="AB_hydrolase_fold"/>
</dbReference>
<dbReference type="STRING" id="299467.A0A443S7P9"/>
<feature type="non-terminal residue" evidence="6">
    <location>
        <position position="109"/>
    </location>
</feature>
<keyword evidence="2" id="KW-0719">Serine esterase</keyword>
<dbReference type="OrthoDB" id="6513695at2759"/>
<organism evidence="6 7">
    <name type="scientific">Leptotrombidium deliense</name>
    <dbReference type="NCBI Taxonomy" id="299467"/>
    <lineage>
        <taxon>Eukaryota</taxon>
        <taxon>Metazoa</taxon>
        <taxon>Ecdysozoa</taxon>
        <taxon>Arthropoda</taxon>
        <taxon>Chelicerata</taxon>
        <taxon>Arachnida</taxon>
        <taxon>Acari</taxon>
        <taxon>Acariformes</taxon>
        <taxon>Trombidiformes</taxon>
        <taxon>Prostigmata</taxon>
        <taxon>Anystina</taxon>
        <taxon>Parasitengona</taxon>
        <taxon>Trombiculoidea</taxon>
        <taxon>Trombiculidae</taxon>
        <taxon>Leptotrombidium</taxon>
    </lineage>
</organism>
<protein>
    <submittedName>
        <fullName evidence="6">Cholinesterase-like protein</fullName>
    </submittedName>
</protein>
<feature type="domain" description="Carboxylesterase type B" evidence="5">
    <location>
        <begin position="39"/>
        <end position="105"/>
    </location>
</feature>
<dbReference type="Gene3D" id="3.40.50.1820">
    <property type="entry name" value="alpha/beta hydrolase"/>
    <property type="match status" value="1"/>
</dbReference>
<comment type="caution">
    <text evidence="6">The sequence shown here is derived from an EMBL/GenBank/DDBJ whole genome shotgun (WGS) entry which is preliminary data.</text>
</comment>
<dbReference type="InterPro" id="IPR050654">
    <property type="entry name" value="AChE-related_enzymes"/>
</dbReference>
<evidence type="ECO:0000256" key="1">
    <source>
        <dbReference type="ARBA" id="ARBA00005964"/>
    </source>
</evidence>
<dbReference type="SUPFAM" id="SSF53474">
    <property type="entry name" value="alpha/beta-Hydrolases"/>
    <property type="match status" value="1"/>
</dbReference>
<evidence type="ECO:0000256" key="4">
    <source>
        <dbReference type="ARBA" id="ARBA00023180"/>
    </source>
</evidence>
<evidence type="ECO:0000313" key="6">
    <source>
        <dbReference type="EMBL" id="RWS23579.1"/>
    </source>
</evidence>
<gene>
    <name evidence="6" type="ORF">B4U80_01574</name>
</gene>
<keyword evidence="3" id="KW-0378">Hydrolase</keyword>
<dbReference type="InterPro" id="IPR002018">
    <property type="entry name" value="CarbesteraseB"/>
</dbReference>
<sequence length="109" mass="12002">MFFIYTNIVRSSARTTDKYSRQSSLATNPTVIAGHEFVVIKTPIGSLKGTKVKELGGSVYKFLGVPYATSPVGELRFKRPVPIKPWRGVLNATTFADECIQDYDKALGS</sequence>
<dbReference type="Proteomes" id="UP000288716">
    <property type="component" value="Unassembled WGS sequence"/>
</dbReference>
<evidence type="ECO:0000256" key="3">
    <source>
        <dbReference type="ARBA" id="ARBA00022801"/>
    </source>
</evidence>
<dbReference type="Pfam" id="PF00135">
    <property type="entry name" value="COesterase"/>
    <property type="match status" value="1"/>
</dbReference>
<comment type="similarity">
    <text evidence="1">Belongs to the type-B carboxylesterase/lipase family.</text>
</comment>